<evidence type="ECO:0000256" key="4">
    <source>
        <dbReference type="ARBA" id="ARBA00022679"/>
    </source>
</evidence>
<evidence type="ECO:0000256" key="2">
    <source>
        <dbReference type="ARBA" id="ARBA00012438"/>
    </source>
</evidence>
<dbReference type="RefSeq" id="WP_255918680.1">
    <property type="nucleotide sequence ID" value="NZ_JANFNG010000002.1"/>
</dbReference>
<gene>
    <name evidence="12" type="ORF">NGB36_04220</name>
</gene>
<dbReference type="InterPro" id="IPR003594">
    <property type="entry name" value="HATPase_dom"/>
</dbReference>
<keyword evidence="13" id="KW-1185">Reference proteome</keyword>
<evidence type="ECO:0000313" key="13">
    <source>
        <dbReference type="Proteomes" id="UP001057702"/>
    </source>
</evidence>
<keyword evidence="5" id="KW-0547">Nucleotide-binding</keyword>
<dbReference type="Gene3D" id="3.30.565.10">
    <property type="entry name" value="Histidine kinase-like ATPase, C-terminal domain"/>
    <property type="match status" value="1"/>
</dbReference>
<dbReference type="InterPro" id="IPR011712">
    <property type="entry name" value="Sig_transdc_His_kin_sub3_dim/P"/>
</dbReference>
<protein>
    <recommendedName>
        <fullName evidence="2">histidine kinase</fullName>
        <ecNumber evidence="2">2.7.13.3</ecNumber>
    </recommendedName>
</protein>
<dbReference type="CDD" id="cd16917">
    <property type="entry name" value="HATPase_UhpB-NarQ-NarX-like"/>
    <property type="match status" value="1"/>
</dbReference>
<evidence type="ECO:0000259" key="10">
    <source>
        <dbReference type="Pfam" id="PF02518"/>
    </source>
</evidence>
<evidence type="ECO:0000256" key="5">
    <source>
        <dbReference type="ARBA" id="ARBA00022741"/>
    </source>
</evidence>
<dbReference type="InterPro" id="IPR036890">
    <property type="entry name" value="HATPase_C_sf"/>
</dbReference>
<keyword evidence="7" id="KW-0067">ATP-binding</keyword>
<comment type="caution">
    <text evidence="12">The sequence shown here is derived from an EMBL/GenBank/DDBJ whole genome shotgun (WGS) entry which is preliminary data.</text>
</comment>
<evidence type="ECO:0000256" key="9">
    <source>
        <dbReference type="SAM" id="Phobius"/>
    </source>
</evidence>
<dbReference type="Proteomes" id="UP001057702">
    <property type="component" value="Unassembled WGS sequence"/>
</dbReference>
<evidence type="ECO:0000256" key="1">
    <source>
        <dbReference type="ARBA" id="ARBA00000085"/>
    </source>
</evidence>
<dbReference type="EMBL" id="JANFNG010000002">
    <property type="protein sequence ID" value="MCQ4079816.1"/>
    <property type="molecule type" value="Genomic_DNA"/>
</dbReference>
<keyword evidence="3" id="KW-0597">Phosphoprotein</keyword>
<reference evidence="12" key="1">
    <citation type="submission" date="2022-06" db="EMBL/GenBank/DDBJ databases">
        <title>Draft genome sequence of Streptomyces sp. RB6PN25 isolated from peat swamp forest in Thailand.</title>
        <authorList>
            <person name="Duangmal K."/>
            <person name="Klaysubun C."/>
        </authorList>
    </citation>
    <scope>NUCLEOTIDE SEQUENCE</scope>
    <source>
        <strain evidence="12">RB6PN25</strain>
    </source>
</reference>
<dbReference type="InterPro" id="IPR050482">
    <property type="entry name" value="Sensor_HK_TwoCompSys"/>
</dbReference>
<keyword evidence="9" id="KW-0812">Transmembrane</keyword>
<keyword evidence="8" id="KW-0902">Two-component regulatory system</keyword>
<dbReference type="EC" id="2.7.13.3" evidence="2"/>
<evidence type="ECO:0000259" key="11">
    <source>
        <dbReference type="Pfam" id="PF07730"/>
    </source>
</evidence>
<proteinExistence type="predicted"/>
<dbReference type="Pfam" id="PF02518">
    <property type="entry name" value="HATPase_c"/>
    <property type="match status" value="1"/>
</dbReference>
<dbReference type="Gene3D" id="1.20.5.1930">
    <property type="match status" value="1"/>
</dbReference>
<feature type="domain" description="Signal transduction histidine kinase subgroup 3 dimerisation and phosphoacceptor" evidence="11">
    <location>
        <begin position="201"/>
        <end position="266"/>
    </location>
</feature>
<feature type="domain" description="Histidine kinase/HSP90-like ATPase" evidence="10">
    <location>
        <begin position="315"/>
        <end position="405"/>
    </location>
</feature>
<feature type="transmembrane region" description="Helical" evidence="9">
    <location>
        <begin position="147"/>
        <end position="166"/>
    </location>
</feature>
<dbReference type="SUPFAM" id="SSF55874">
    <property type="entry name" value="ATPase domain of HSP90 chaperone/DNA topoisomerase II/histidine kinase"/>
    <property type="match status" value="1"/>
</dbReference>
<dbReference type="GO" id="GO:0016301">
    <property type="term" value="F:kinase activity"/>
    <property type="evidence" value="ECO:0007669"/>
    <property type="project" value="UniProtKB-KW"/>
</dbReference>
<feature type="transmembrane region" description="Helical" evidence="9">
    <location>
        <begin position="124"/>
        <end position="141"/>
    </location>
</feature>
<evidence type="ECO:0000256" key="8">
    <source>
        <dbReference type="ARBA" id="ARBA00023012"/>
    </source>
</evidence>
<comment type="catalytic activity">
    <reaction evidence="1">
        <text>ATP + protein L-histidine = ADP + protein N-phospho-L-histidine.</text>
        <dbReference type="EC" id="2.7.13.3"/>
    </reaction>
</comment>
<feature type="transmembrane region" description="Helical" evidence="9">
    <location>
        <begin position="56"/>
        <end position="75"/>
    </location>
</feature>
<keyword evidence="4" id="KW-0808">Transferase</keyword>
<accession>A0ABT1PQ63</accession>
<evidence type="ECO:0000256" key="7">
    <source>
        <dbReference type="ARBA" id="ARBA00022840"/>
    </source>
</evidence>
<evidence type="ECO:0000256" key="3">
    <source>
        <dbReference type="ARBA" id="ARBA00022553"/>
    </source>
</evidence>
<dbReference type="PANTHER" id="PTHR24421">
    <property type="entry name" value="NITRATE/NITRITE SENSOR PROTEIN NARX-RELATED"/>
    <property type="match status" value="1"/>
</dbReference>
<organism evidence="12 13">
    <name type="scientific">Streptomyces humicola</name>
    <dbReference type="NCBI Taxonomy" id="2953240"/>
    <lineage>
        <taxon>Bacteria</taxon>
        <taxon>Bacillati</taxon>
        <taxon>Actinomycetota</taxon>
        <taxon>Actinomycetes</taxon>
        <taxon>Kitasatosporales</taxon>
        <taxon>Streptomycetaceae</taxon>
        <taxon>Streptomyces</taxon>
    </lineage>
</organism>
<keyword evidence="6 12" id="KW-0418">Kinase</keyword>
<evidence type="ECO:0000313" key="12">
    <source>
        <dbReference type="EMBL" id="MCQ4079816.1"/>
    </source>
</evidence>
<evidence type="ECO:0000256" key="6">
    <source>
        <dbReference type="ARBA" id="ARBA00022777"/>
    </source>
</evidence>
<dbReference type="PANTHER" id="PTHR24421:SF10">
    <property type="entry name" value="NITRATE_NITRITE SENSOR PROTEIN NARQ"/>
    <property type="match status" value="1"/>
</dbReference>
<sequence length="412" mass="43434">MYGIVPWVRARPARLLAVDICVAAAVFACALAGSQAGRPEQGVQVTIGAPGPGHPAHLTVWLVLVMLVTCAALPFRRRRPLPTLAVTTAGAACYLATVGSHPALLIAPMIVLHYTAETTDRRTALLRGLPVVAVLVGTLGLTRPTDWLSAETLAVSALTLLALAAGDAARSRRAILAEAEERARRAEHDRENEARRRVTEERLRIARDLHDQVGHHLALINVQAGVADYVLDEQPAQVRESLAHIRQASRAALDELKDTVGLLREAGDAAAPTEPTVGLSGLGELVESFRKSGLSIEHEVDGTVRALAPAADLTAFRVVQESLTNVCKHAAGARTCLRLSYRPAGLRIVVENEGDGSRPARAVPAGGCGHGIRGMRERVAIVGGSLSAGPRPGGGFRVSAMLPLAPEPEVVS</sequence>
<name>A0ABT1PQ63_9ACTN</name>
<keyword evidence="9" id="KW-0472">Membrane</keyword>
<dbReference type="Pfam" id="PF07730">
    <property type="entry name" value="HisKA_3"/>
    <property type="match status" value="1"/>
</dbReference>
<keyword evidence="9" id="KW-1133">Transmembrane helix</keyword>